<proteinExistence type="predicted"/>
<dbReference type="EMBL" id="JAAAIM010000080">
    <property type="protein sequence ID" value="KAG0295570.1"/>
    <property type="molecule type" value="Genomic_DNA"/>
</dbReference>
<feature type="compositionally biased region" description="Basic and acidic residues" evidence="1">
    <location>
        <begin position="190"/>
        <end position="222"/>
    </location>
</feature>
<feature type="region of interest" description="Disordered" evidence="1">
    <location>
        <begin position="190"/>
        <end position="261"/>
    </location>
</feature>
<name>A0ABQ7KC94_9FUNG</name>
<evidence type="ECO:0000313" key="2">
    <source>
        <dbReference type="EMBL" id="KAG0295570.1"/>
    </source>
</evidence>
<sequence length="261" mass="30112">MVAAVEDPSAPKEPSRARLKYSQAVTKILLESASLSNQWINRPDNFIQSKCEAIVRIIEALTDYVPKRRMNKEGGTPPPECNAATMTRHANKNKSTVFRNFFDKDEIHGICSRYALHFVDRYTNPYTVRILGDVVPSHQSHGGCLIVSNLDETKMDKIHKRTGHDWSREGTRTGIPQEAARKRLVDIKKDPKERESLQEEDRQRWMKAEQDRYELSVHERNLSKVRRQQRASEKKVKAPRTAQQQQAYQDLSHARRLPSGI</sequence>
<accession>A0ABQ7KC94</accession>
<comment type="caution">
    <text evidence="2">The sequence shown here is derived from an EMBL/GenBank/DDBJ whole genome shotgun (WGS) entry which is preliminary data.</text>
</comment>
<evidence type="ECO:0000313" key="3">
    <source>
        <dbReference type="Proteomes" id="UP001194696"/>
    </source>
</evidence>
<organism evidence="2 3">
    <name type="scientific">Linnemannia gamsii</name>
    <dbReference type="NCBI Taxonomy" id="64522"/>
    <lineage>
        <taxon>Eukaryota</taxon>
        <taxon>Fungi</taxon>
        <taxon>Fungi incertae sedis</taxon>
        <taxon>Mucoromycota</taxon>
        <taxon>Mortierellomycotina</taxon>
        <taxon>Mortierellomycetes</taxon>
        <taxon>Mortierellales</taxon>
        <taxon>Mortierellaceae</taxon>
        <taxon>Linnemannia</taxon>
    </lineage>
</organism>
<reference evidence="2 3" key="1">
    <citation type="journal article" date="2020" name="Fungal Divers.">
        <title>Resolving the Mortierellaceae phylogeny through synthesis of multi-gene phylogenetics and phylogenomics.</title>
        <authorList>
            <person name="Vandepol N."/>
            <person name="Liber J."/>
            <person name="Desiro A."/>
            <person name="Na H."/>
            <person name="Kennedy M."/>
            <person name="Barry K."/>
            <person name="Grigoriev I.V."/>
            <person name="Miller A.N."/>
            <person name="O'Donnell K."/>
            <person name="Stajich J.E."/>
            <person name="Bonito G."/>
        </authorList>
    </citation>
    <scope>NUCLEOTIDE SEQUENCE [LARGE SCALE GENOMIC DNA]</scope>
    <source>
        <strain evidence="2 3">AD045</strain>
    </source>
</reference>
<protein>
    <submittedName>
        <fullName evidence="2">Uncharacterized protein</fullName>
    </submittedName>
</protein>
<keyword evidence="3" id="KW-1185">Reference proteome</keyword>
<gene>
    <name evidence="2" type="ORF">BGZ96_011423</name>
</gene>
<evidence type="ECO:0000256" key="1">
    <source>
        <dbReference type="SAM" id="MobiDB-lite"/>
    </source>
</evidence>
<dbReference type="Proteomes" id="UP001194696">
    <property type="component" value="Unassembled WGS sequence"/>
</dbReference>